<protein>
    <recommendedName>
        <fullName evidence="5">Transmembrane protein</fullName>
    </recommendedName>
</protein>
<proteinExistence type="predicted"/>
<feature type="region of interest" description="Disordered" evidence="1">
    <location>
        <begin position="1"/>
        <end position="20"/>
    </location>
</feature>
<evidence type="ECO:0000256" key="1">
    <source>
        <dbReference type="SAM" id="MobiDB-lite"/>
    </source>
</evidence>
<feature type="transmembrane region" description="Helical" evidence="2">
    <location>
        <begin position="23"/>
        <end position="44"/>
    </location>
</feature>
<dbReference type="Proteomes" id="UP001497444">
    <property type="component" value="Chromosome 2"/>
</dbReference>
<evidence type="ECO:0000313" key="3">
    <source>
        <dbReference type="EMBL" id="CAK9268156.1"/>
    </source>
</evidence>
<gene>
    <name evidence="3" type="ORF">CSSPJE1EN1_LOCUS13634</name>
</gene>
<keyword evidence="2" id="KW-0812">Transmembrane</keyword>
<name>A0ABP0WPS4_9BRYO</name>
<dbReference type="EMBL" id="OZ020097">
    <property type="protein sequence ID" value="CAK9268156.1"/>
    <property type="molecule type" value="Genomic_DNA"/>
</dbReference>
<accession>A0ABP0WPS4</accession>
<feature type="compositionally biased region" description="Low complexity" evidence="1">
    <location>
        <begin position="11"/>
        <end position="20"/>
    </location>
</feature>
<keyword evidence="2" id="KW-1133">Transmembrane helix</keyword>
<organism evidence="3 4">
    <name type="scientific">Sphagnum jensenii</name>
    <dbReference type="NCBI Taxonomy" id="128206"/>
    <lineage>
        <taxon>Eukaryota</taxon>
        <taxon>Viridiplantae</taxon>
        <taxon>Streptophyta</taxon>
        <taxon>Embryophyta</taxon>
        <taxon>Bryophyta</taxon>
        <taxon>Sphagnophytina</taxon>
        <taxon>Sphagnopsida</taxon>
        <taxon>Sphagnales</taxon>
        <taxon>Sphagnaceae</taxon>
        <taxon>Sphagnum</taxon>
    </lineage>
</organism>
<sequence>MVTGDPRKQRSSPPFFSSSSVRAPAFGVCRSPVVVLFAAGTFFLDFKVLLRGLAIFLCVDQFLQLSLDLHFGHCGSVILDYFAVSRRSCITRICAFE</sequence>
<evidence type="ECO:0000313" key="4">
    <source>
        <dbReference type="Proteomes" id="UP001497444"/>
    </source>
</evidence>
<reference evidence="3 4" key="1">
    <citation type="submission" date="2024-02" db="EMBL/GenBank/DDBJ databases">
        <authorList>
            <consortium name="ELIXIR-Norway"/>
            <consortium name="Elixir Norway"/>
        </authorList>
    </citation>
    <scope>NUCLEOTIDE SEQUENCE [LARGE SCALE GENOMIC DNA]</scope>
</reference>
<keyword evidence="2" id="KW-0472">Membrane</keyword>
<keyword evidence="4" id="KW-1185">Reference proteome</keyword>
<evidence type="ECO:0008006" key="5">
    <source>
        <dbReference type="Google" id="ProtNLM"/>
    </source>
</evidence>
<evidence type="ECO:0000256" key="2">
    <source>
        <dbReference type="SAM" id="Phobius"/>
    </source>
</evidence>